<sequence length="162" mass="18363">MKYLGLFLLFIVALEARELRLNEPILGGTNHRLRRRRPEISGNKAAGPNVSFNPEDKELGKCKDLTIEFGKGFEGKENEVSYEPFDKTHQHGAALNMAIIVTFLCDELVNKCEFKNEDSIFKSCKKYATEMGAVKNNAKKADEWNGMVDYHIIKLALINARI</sequence>
<name>A0AAV0BFF6_PHAPC</name>
<organism evidence="2 3">
    <name type="scientific">Phakopsora pachyrhizi</name>
    <name type="common">Asian soybean rust disease fungus</name>
    <dbReference type="NCBI Taxonomy" id="170000"/>
    <lineage>
        <taxon>Eukaryota</taxon>
        <taxon>Fungi</taxon>
        <taxon>Dikarya</taxon>
        <taxon>Basidiomycota</taxon>
        <taxon>Pucciniomycotina</taxon>
        <taxon>Pucciniomycetes</taxon>
        <taxon>Pucciniales</taxon>
        <taxon>Phakopsoraceae</taxon>
        <taxon>Phakopsora</taxon>
    </lineage>
</organism>
<dbReference type="AlphaFoldDB" id="A0AAV0BFF6"/>
<evidence type="ECO:0000256" key="1">
    <source>
        <dbReference type="SAM" id="SignalP"/>
    </source>
</evidence>
<feature type="signal peptide" evidence="1">
    <location>
        <begin position="1"/>
        <end position="16"/>
    </location>
</feature>
<dbReference type="EMBL" id="CALTRL010005494">
    <property type="protein sequence ID" value="CAH7684568.1"/>
    <property type="molecule type" value="Genomic_DNA"/>
</dbReference>
<gene>
    <name evidence="2" type="ORF">PPACK8108_LOCUS18812</name>
</gene>
<accession>A0AAV0BFF6</accession>
<comment type="caution">
    <text evidence="2">The sequence shown here is derived from an EMBL/GenBank/DDBJ whole genome shotgun (WGS) entry which is preliminary data.</text>
</comment>
<evidence type="ECO:0000313" key="3">
    <source>
        <dbReference type="Proteomes" id="UP001153365"/>
    </source>
</evidence>
<keyword evidence="1" id="KW-0732">Signal</keyword>
<feature type="chain" id="PRO_5043796232" evidence="1">
    <location>
        <begin position="17"/>
        <end position="162"/>
    </location>
</feature>
<proteinExistence type="predicted"/>
<dbReference type="Proteomes" id="UP001153365">
    <property type="component" value="Unassembled WGS sequence"/>
</dbReference>
<protein>
    <submittedName>
        <fullName evidence="2">Expressed protein</fullName>
    </submittedName>
</protein>
<evidence type="ECO:0000313" key="2">
    <source>
        <dbReference type="EMBL" id="CAH7684568.1"/>
    </source>
</evidence>
<keyword evidence="3" id="KW-1185">Reference proteome</keyword>
<reference evidence="2" key="1">
    <citation type="submission" date="2022-06" db="EMBL/GenBank/DDBJ databases">
        <authorList>
            <consortium name="SYNGENTA / RWTH Aachen University"/>
        </authorList>
    </citation>
    <scope>NUCLEOTIDE SEQUENCE</scope>
</reference>